<evidence type="ECO:0000256" key="10">
    <source>
        <dbReference type="ARBA" id="ARBA00022989"/>
    </source>
</evidence>
<dbReference type="PANTHER" id="PTHR48006:SF100">
    <property type="entry name" value="LRR RECEPTOR-LIKE SERINE_THREONINE-KINASE-RELATED"/>
    <property type="match status" value="1"/>
</dbReference>
<dbReference type="Pfam" id="PF07714">
    <property type="entry name" value="PK_Tyr_Ser-Thr"/>
    <property type="match status" value="1"/>
</dbReference>
<evidence type="ECO:0000259" key="18">
    <source>
        <dbReference type="PROSITE" id="PS50011"/>
    </source>
</evidence>
<dbReference type="EC" id="2.7.11.1" evidence="2"/>
<dbReference type="PANTHER" id="PTHR48006">
    <property type="entry name" value="LEUCINE-RICH REPEAT-CONTAINING PROTEIN DDB_G0281931-RELATED"/>
    <property type="match status" value="1"/>
</dbReference>
<dbReference type="PROSITE" id="PS50011">
    <property type="entry name" value="PROTEIN_KINASE_DOM"/>
    <property type="match status" value="1"/>
</dbReference>
<comment type="catalytic activity">
    <reaction evidence="15">
        <text>L-seryl-[protein] + ATP = O-phospho-L-seryl-[protein] + ADP + H(+)</text>
        <dbReference type="Rhea" id="RHEA:17989"/>
        <dbReference type="Rhea" id="RHEA-COMP:9863"/>
        <dbReference type="Rhea" id="RHEA-COMP:11604"/>
        <dbReference type="ChEBI" id="CHEBI:15378"/>
        <dbReference type="ChEBI" id="CHEBI:29999"/>
        <dbReference type="ChEBI" id="CHEBI:30616"/>
        <dbReference type="ChEBI" id="CHEBI:83421"/>
        <dbReference type="ChEBI" id="CHEBI:456216"/>
        <dbReference type="EC" id="2.7.11.1"/>
    </reaction>
</comment>
<organism evidence="19 20">
    <name type="scientific">Momordica charantia</name>
    <name type="common">Bitter gourd</name>
    <name type="synonym">Balsam pear</name>
    <dbReference type="NCBI Taxonomy" id="3673"/>
    <lineage>
        <taxon>Eukaryota</taxon>
        <taxon>Viridiplantae</taxon>
        <taxon>Streptophyta</taxon>
        <taxon>Embryophyta</taxon>
        <taxon>Tracheophyta</taxon>
        <taxon>Spermatophyta</taxon>
        <taxon>Magnoliopsida</taxon>
        <taxon>eudicotyledons</taxon>
        <taxon>Gunneridae</taxon>
        <taxon>Pentapetalae</taxon>
        <taxon>rosids</taxon>
        <taxon>fabids</taxon>
        <taxon>Cucurbitales</taxon>
        <taxon>Cucurbitaceae</taxon>
        <taxon>Momordiceae</taxon>
        <taxon>Momordica</taxon>
    </lineage>
</organism>
<gene>
    <name evidence="20" type="primary">LOC111017894</name>
</gene>
<keyword evidence="19" id="KW-1185">Reference proteome</keyword>
<keyword evidence="10 17" id="KW-1133">Transmembrane helix</keyword>
<feature type="transmembrane region" description="Helical" evidence="17">
    <location>
        <begin position="556"/>
        <end position="582"/>
    </location>
</feature>
<dbReference type="Pfam" id="PF12819">
    <property type="entry name" value="Malectin_like"/>
    <property type="match status" value="1"/>
</dbReference>
<keyword evidence="6" id="KW-0732">Signal</keyword>
<dbReference type="InterPro" id="IPR011009">
    <property type="entry name" value="Kinase-like_dom_sf"/>
</dbReference>
<dbReference type="InterPro" id="IPR051824">
    <property type="entry name" value="LRR_Rcpt-Like_S/T_Kinase"/>
</dbReference>
<dbReference type="KEGG" id="mcha:111017894"/>
<dbReference type="Gene3D" id="3.30.200.20">
    <property type="entry name" value="Phosphorylase Kinase, domain 1"/>
    <property type="match status" value="1"/>
</dbReference>
<keyword evidence="3" id="KW-0723">Serine/threonine-protein kinase</keyword>
<accession>A0A6J1D824</accession>
<dbReference type="Proteomes" id="UP000504603">
    <property type="component" value="Unplaced"/>
</dbReference>
<dbReference type="FunFam" id="1.10.510.10:FF:000287">
    <property type="entry name" value="probable LRR receptor-like serine/threonine-protein kinase RKF3"/>
    <property type="match status" value="1"/>
</dbReference>
<dbReference type="SUPFAM" id="SSF56112">
    <property type="entry name" value="Protein kinase-like (PK-like)"/>
    <property type="match status" value="1"/>
</dbReference>
<dbReference type="InterPro" id="IPR000719">
    <property type="entry name" value="Prot_kinase_dom"/>
</dbReference>
<dbReference type="OrthoDB" id="1928639at2759"/>
<dbReference type="GO" id="GO:0016020">
    <property type="term" value="C:membrane"/>
    <property type="evidence" value="ECO:0007669"/>
    <property type="project" value="UniProtKB-SubCell"/>
</dbReference>
<comment type="subcellular location">
    <subcellularLocation>
        <location evidence="1">Membrane</location>
        <topology evidence="1">Single-pass type I membrane protein</topology>
    </subcellularLocation>
</comment>
<reference evidence="20" key="1">
    <citation type="submission" date="2025-08" db="UniProtKB">
        <authorList>
            <consortium name="RefSeq"/>
        </authorList>
    </citation>
    <scope>IDENTIFICATION</scope>
    <source>
        <strain evidence="20">OHB3-1</strain>
    </source>
</reference>
<evidence type="ECO:0000256" key="8">
    <source>
        <dbReference type="ARBA" id="ARBA00022777"/>
    </source>
</evidence>
<evidence type="ECO:0000256" key="13">
    <source>
        <dbReference type="ARBA" id="ARBA00023180"/>
    </source>
</evidence>
<keyword evidence="11 17" id="KW-0472">Membrane</keyword>
<evidence type="ECO:0000256" key="1">
    <source>
        <dbReference type="ARBA" id="ARBA00004479"/>
    </source>
</evidence>
<feature type="domain" description="Protein kinase" evidence="18">
    <location>
        <begin position="627"/>
        <end position="916"/>
    </location>
</feature>
<dbReference type="GO" id="GO:0004674">
    <property type="term" value="F:protein serine/threonine kinase activity"/>
    <property type="evidence" value="ECO:0007669"/>
    <property type="project" value="UniProtKB-KW"/>
</dbReference>
<dbReference type="InterPro" id="IPR008271">
    <property type="entry name" value="Ser/Thr_kinase_AS"/>
</dbReference>
<keyword evidence="4" id="KW-0808">Transferase</keyword>
<keyword evidence="8" id="KW-0418">Kinase</keyword>
<dbReference type="InterPro" id="IPR024788">
    <property type="entry name" value="Malectin-like_Carb-bd_dom"/>
</dbReference>
<name>A0A6J1D824_MOMCH</name>
<dbReference type="Gene3D" id="1.10.510.10">
    <property type="entry name" value="Transferase(Phosphotransferase) domain 1"/>
    <property type="match status" value="1"/>
</dbReference>
<dbReference type="InterPro" id="IPR017441">
    <property type="entry name" value="Protein_kinase_ATP_BS"/>
</dbReference>
<evidence type="ECO:0000313" key="19">
    <source>
        <dbReference type="Proteomes" id="UP000504603"/>
    </source>
</evidence>
<evidence type="ECO:0000256" key="2">
    <source>
        <dbReference type="ARBA" id="ARBA00012513"/>
    </source>
</evidence>
<evidence type="ECO:0000256" key="12">
    <source>
        <dbReference type="ARBA" id="ARBA00023170"/>
    </source>
</evidence>
<sequence length="928" mass="104785">MQATQPSLSFLIPNKSMAIIPILLHLLPLLPLQFFFPSIISAASYTTFNMYFLNCGSESDANFGLQRRFISDLKPDPLPIEVRPGKSKLIRDDTISTTIPEIYHTARVYNRLTWYVFNSINQNGTYVVRLHFFPHQNLPQARFNVFTNNGFQLLSNFSRHNTDLKTPTVEEFIFEIERGPFGIHFSPLESSLAFVNAIELFLAPEFSKPESADAVLTQGRINDSFQNEMASRAFRATYRYLKYEGIVVLNKWYQSYKRKVTSTTSRGPKGTTGKYFNIHMEDGTLVNSHINEMNKLMNQLESMEITFSGEVKAINYFDACIFRQELVHILYYRSWRGVDEKWENLQEHRNCDVRLRTDNATEVSMGGSLVTPDNDTVWRTWLPDDEFLASPSAAKNISYSGKIEYMATSIYVAPIYVYNTAKALKMDTTGRSKLSNLTWAFKVKKNGKYFVVLHFCEIIVEERGKVLHFDFLSGSNRVTLLGSTEKGHIHQIGELFTLKFVIGSDDSGYLNMSIARSRDAPQSIPFLNGVEIMELIEKSFVGAPVLKLKQKKNHNLGIVVVGVCVGGAVITGLLIGLILCYFRGPLFVTDQNERPLEGTVSIVDLAPNFNLKLKIPFGEISAATDGFDEKKTIGVGGFGKVYYAKLGEKEVAVKRSRPGFGQGFKEFHTEIIILSQIRHRHLVSLYGYCHENEEMILVYEYMEGGTLRDYLYGSRKSHDYDHHPPLSWQKRLQICIDAAKGLDYLHTSTAAGVIIHRDIKTTNILLDKNATAKVADFGISKFGESDAKELYTTIRGTYGYLDPEYLNTGQLTEKSDVYSFGVVLLEVLSGRPPIVNSVRSDEEINLADWAILCRSKGVVEKLIDPFLMGTIEANSLRKFLEVSEICVSEVGAERPSMHDVVYGLECALKFQLKPVVSEKAFDCNTTIG</sequence>
<evidence type="ECO:0000256" key="9">
    <source>
        <dbReference type="ARBA" id="ARBA00022840"/>
    </source>
</evidence>
<evidence type="ECO:0000256" key="3">
    <source>
        <dbReference type="ARBA" id="ARBA00022527"/>
    </source>
</evidence>
<dbReference type="GO" id="GO:0005524">
    <property type="term" value="F:ATP binding"/>
    <property type="evidence" value="ECO:0007669"/>
    <property type="project" value="UniProtKB-UniRule"/>
</dbReference>
<protein>
    <recommendedName>
        <fullName evidence="2">non-specific serine/threonine protein kinase</fullName>
        <ecNumber evidence="2">2.7.11.1</ecNumber>
    </recommendedName>
</protein>
<keyword evidence="12" id="KW-0675">Receptor</keyword>
<keyword evidence="7 16" id="KW-0547">Nucleotide-binding</keyword>
<keyword evidence="5 17" id="KW-0812">Transmembrane</keyword>
<dbReference type="FunFam" id="3.30.200.20:FF:000039">
    <property type="entry name" value="receptor-like protein kinase FERONIA"/>
    <property type="match status" value="1"/>
</dbReference>
<evidence type="ECO:0000256" key="11">
    <source>
        <dbReference type="ARBA" id="ARBA00023136"/>
    </source>
</evidence>
<feature type="binding site" evidence="16">
    <location>
        <position position="654"/>
    </location>
    <ligand>
        <name>ATP</name>
        <dbReference type="ChEBI" id="CHEBI:30616"/>
    </ligand>
</feature>
<dbReference type="SMART" id="SM00220">
    <property type="entry name" value="S_TKc"/>
    <property type="match status" value="1"/>
</dbReference>
<dbReference type="PROSITE" id="PS00108">
    <property type="entry name" value="PROTEIN_KINASE_ST"/>
    <property type="match status" value="1"/>
</dbReference>
<comment type="catalytic activity">
    <reaction evidence="14">
        <text>L-threonyl-[protein] + ATP = O-phospho-L-threonyl-[protein] + ADP + H(+)</text>
        <dbReference type="Rhea" id="RHEA:46608"/>
        <dbReference type="Rhea" id="RHEA-COMP:11060"/>
        <dbReference type="Rhea" id="RHEA-COMP:11605"/>
        <dbReference type="ChEBI" id="CHEBI:15378"/>
        <dbReference type="ChEBI" id="CHEBI:30013"/>
        <dbReference type="ChEBI" id="CHEBI:30616"/>
        <dbReference type="ChEBI" id="CHEBI:61977"/>
        <dbReference type="ChEBI" id="CHEBI:456216"/>
        <dbReference type="EC" id="2.7.11.1"/>
    </reaction>
</comment>
<proteinExistence type="predicted"/>
<dbReference type="CDD" id="cd14066">
    <property type="entry name" value="STKc_IRAK"/>
    <property type="match status" value="1"/>
</dbReference>
<evidence type="ECO:0000256" key="4">
    <source>
        <dbReference type="ARBA" id="ARBA00022679"/>
    </source>
</evidence>
<dbReference type="Gene3D" id="2.60.120.430">
    <property type="entry name" value="Galactose-binding lectin"/>
    <property type="match status" value="2"/>
</dbReference>
<evidence type="ECO:0000256" key="6">
    <source>
        <dbReference type="ARBA" id="ARBA00022729"/>
    </source>
</evidence>
<evidence type="ECO:0000256" key="7">
    <source>
        <dbReference type="ARBA" id="ARBA00022741"/>
    </source>
</evidence>
<dbReference type="RefSeq" id="XP_022149477.1">
    <property type="nucleotide sequence ID" value="XM_022293785.1"/>
</dbReference>
<dbReference type="GeneID" id="111017894"/>
<evidence type="ECO:0000256" key="14">
    <source>
        <dbReference type="ARBA" id="ARBA00047899"/>
    </source>
</evidence>
<dbReference type="InterPro" id="IPR001245">
    <property type="entry name" value="Ser-Thr/Tyr_kinase_cat_dom"/>
</dbReference>
<keyword evidence="13" id="KW-0325">Glycoprotein</keyword>
<keyword evidence="9 16" id="KW-0067">ATP-binding</keyword>
<evidence type="ECO:0000313" key="20">
    <source>
        <dbReference type="RefSeq" id="XP_022149477.1"/>
    </source>
</evidence>
<dbReference type="AlphaFoldDB" id="A0A6J1D824"/>
<evidence type="ECO:0000256" key="17">
    <source>
        <dbReference type="SAM" id="Phobius"/>
    </source>
</evidence>
<evidence type="ECO:0000256" key="15">
    <source>
        <dbReference type="ARBA" id="ARBA00048679"/>
    </source>
</evidence>
<dbReference type="PROSITE" id="PS00107">
    <property type="entry name" value="PROTEIN_KINASE_ATP"/>
    <property type="match status" value="1"/>
</dbReference>
<evidence type="ECO:0000256" key="16">
    <source>
        <dbReference type="PROSITE-ProRule" id="PRU10141"/>
    </source>
</evidence>
<evidence type="ECO:0000256" key="5">
    <source>
        <dbReference type="ARBA" id="ARBA00022692"/>
    </source>
</evidence>